<organism evidence="1 2">
    <name type="scientific">Trifolium medium</name>
    <dbReference type="NCBI Taxonomy" id="97028"/>
    <lineage>
        <taxon>Eukaryota</taxon>
        <taxon>Viridiplantae</taxon>
        <taxon>Streptophyta</taxon>
        <taxon>Embryophyta</taxon>
        <taxon>Tracheophyta</taxon>
        <taxon>Spermatophyta</taxon>
        <taxon>Magnoliopsida</taxon>
        <taxon>eudicotyledons</taxon>
        <taxon>Gunneridae</taxon>
        <taxon>Pentapetalae</taxon>
        <taxon>rosids</taxon>
        <taxon>fabids</taxon>
        <taxon>Fabales</taxon>
        <taxon>Fabaceae</taxon>
        <taxon>Papilionoideae</taxon>
        <taxon>50 kb inversion clade</taxon>
        <taxon>NPAAA clade</taxon>
        <taxon>Hologalegina</taxon>
        <taxon>IRL clade</taxon>
        <taxon>Trifolieae</taxon>
        <taxon>Trifolium</taxon>
    </lineage>
</organism>
<dbReference type="Proteomes" id="UP000265520">
    <property type="component" value="Unassembled WGS sequence"/>
</dbReference>
<comment type="caution">
    <text evidence="1">The sequence shown here is derived from an EMBL/GenBank/DDBJ whole genome shotgun (WGS) entry which is preliminary data.</text>
</comment>
<accession>A0A392T9H9</accession>
<reference evidence="1 2" key="1">
    <citation type="journal article" date="2018" name="Front. Plant Sci.">
        <title>Red Clover (Trifolium pratense) and Zigzag Clover (T. medium) - A Picture of Genomic Similarities and Differences.</title>
        <authorList>
            <person name="Dluhosova J."/>
            <person name="Istvanek J."/>
            <person name="Nedelnik J."/>
            <person name="Repkova J."/>
        </authorList>
    </citation>
    <scope>NUCLEOTIDE SEQUENCE [LARGE SCALE GENOMIC DNA]</scope>
    <source>
        <strain evidence="2">cv. 10/8</strain>
        <tissue evidence="1">Leaf</tissue>
    </source>
</reference>
<dbReference type="EMBL" id="LXQA010534104">
    <property type="protein sequence ID" value="MCI57741.1"/>
    <property type="molecule type" value="Genomic_DNA"/>
</dbReference>
<protein>
    <submittedName>
        <fullName evidence="1">Uncharacterized protein</fullName>
    </submittedName>
</protein>
<evidence type="ECO:0000313" key="2">
    <source>
        <dbReference type="Proteomes" id="UP000265520"/>
    </source>
</evidence>
<name>A0A392T9H9_9FABA</name>
<sequence length="40" mass="4514">QRLSGRKFASNWRMLASTGDDVASPRLAIFKNVAQRQHAE</sequence>
<dbReference type="AlphaFoldDB" id="A0A392T9H9"/>
<keyword evidence="2" id="KW-1185">Reference proteome</keyword>
<proteinExistence type="predicted"/>
<evidence type="ECO:0000313" key="1">
    <source>
        <dbReference type="EMBL" id="MCI57741.1"/>
    </source>
</evidence>
<feature type="non-terminal residue" evidence="1">
    <location>
        <position position="1"/>
    </location>
</feature>